<sequence>MARLEFRAANVPGDFILVPRNSSSGFMTTAPAQWSHIPLSFHDPSSRPLPILSQSCHNVDLAFPAIGSRVCDLVIW</sequence>
<keyword evidence="2" id="KW-1185">Reference proteome</keyword>
<name>A0A433APH3_9FUNG</name>
<organism evidence="1 2">
    <name type="scientific">Jimgerdemannia flammicorona</name>
    <dbReference type="NCBI Taxonomy" id="994334"/>
    <lineage>
        <taxon>Eukaryota</taxon>
        <taxon>Fungi</taxon>
        <taxon>Fungi incertae sedis</taxon>
        <taxon>Mucoromycota</taxon>
        <taxon>Mucoromycotina</taxon>
        <taxon>Endogonomycetes</taxon>
        <taxon>Endogonales</taxon>
        <taxon>Endogonaceae</taxon>
        <taxon>Jimgerdemannia</taxon>
    </lineage>
</organism>
<accession>A0A433APH3</accession>
<protein>
    <submittedName>
        <fullName evidence="1">Uncharacterized protein</fullName>
    </submittedName>
</protein>
<reference evidence="1 2" key="1">
    <citation type="journal article" date="2018" name="New Phytol.">
        <title>Phylogenomics of Endogonaceae and evolution of mycorrhizas within Mucoromycota.</title>
        <authorList>
            <person name="Chang Y."/>
            <person name="Desiro A."/>
            <person name="Na H."/>
            <person name="Sandor L."/>
            <person name="Lipzen A."/>
            <person name="Clum A."/>
            <person name="Barry K."/>
            <person name="Grigoriev I.V."/>
            <person name="Martin F.M."/>
            <person name="Stajich J.E."/>
            <person name="Smith M.E."/>
            <person name="Bonito G."/>
            <person name="Spatafora J.W."/>
        </authorList>
    </citation>
    <scope>NUCLEOTIDE SEQUENCE [LARGE SCALE GENOMIC DNA]</scope>
    <source>
        <strain evidence="1 2">GMNB39</strain>
    </source>
</reference>
<proteinExistence type="predicted"/>
<evidence type="ECO:0000313" key="2">
    <source>
        <dbReference type="Proteomes" id="UP000268093"/>
    </source>
</evidence>
<dbReference type="AlphaFoldDB" id="A0A433APH3"/>
<dbReference type="Proteomes" id="UP000268093">
    <property type="component" value="Unassembled WGS sequence"/>
</dbReference>
<evidence type="ECO:0000313" key="1">
    <source>
        <dbReference type="EMBL" id="RUP04643.1"/>
    </source>
</evidence>
<gene>
    <name evidence="1" type="ORF">BC936DRAFT_140538</name>
</gene>
<comment type="caution">
    <text evidence="1">The sequence shown here is derived from an EMBL/GenBank/DDBJ whole genome shotgun (WGS) entry which is preliminary data.</text>
</comment>
<dbReference type="EMBL" id="RBNI01017261">
    <property type="protein sequence ID" value="RUP04643.1"/>
    <property type="molecule type" value="Genomic_DNA"/>
</dbReference>